<evidence type="ECO:0000259" key="7">
    <source>
        <dbReference type="PROSITE" id="PS51352"/>
    </source>
</evidence>
<comment type="similarity">
    <text evidence="1 6">Belongs to the peroxiredoxin family. Prx5 subfamily.</text>
</comment>
<comment type="function">
    <text evidence="6">Thiol-specific peroxidase that catalyzes the reduction of hydrogen peroxide and organic hydroperoxides to water and alcohols, respectively. Plays a role in cell protection against oxidative stress by detoxifying peroxides.</text>
</comment>
<evidence type="ECO:0000313" key="8">
    <source>
        <dbReference type="EMBL" id="KAL2865561.1"/>
    </source>
</evidence>
<dbReference type="Gene3D" id="3.40.30.10">
    <property type="entry name" value="Glutaredoxin"/>
    <property type="match status" value="1"/>
</dbReference>
<dbReference type="Proteomes" id="UP001610432">
    <property type="component" value="Unassembled WGS sequence"/>
</dbReference>
<dbReference type="PANTHER" id="PTHR10430">
    <property type="entry name" value="PEROXIREDOXIN"/>
    <property type="match status" value="1"/>
</dbReference>
<keyword evidence="9" id="KW-1185">Reference proteome</keyword>
<gene>
    <name evidence="8" type="ORF">BJX67DRAFT_179265</name>
</gene>
<dbReference type="InterPro" id="IPR013766">
    <property type="entry name" value="Thioredoxin_domain"/>
</dbReference>
<dbReference type="InterPro" id="IPR013740">
    <property type="entry name" value="Redoxin"/>
</dbReference>
<keyword evidence="3 6" id="KW-0049">Antioxidant</keyword>
<evidence type="ECO:0000256" key="3">
    <source>
        <dbReference type="ARBA" id="ARBA00022862"/>
    </source>
</evidence>
<evidence type="ECO:0000313" key="9">
    <source>
        <dbReference type="Proteomes" id="UP001610432"/>
    </source>
</evidence>
<protein>
    <submittedName>
        <fullName evidence="8">Redoxin</fullName>
    </submittedName>
</protein>
<dbReference type="InterPro" id="IPR037944">
    <property type="entry name" value="PRX5-like"/>
</dbReference>
<dbReference type="EMBL" id="JBFXLQ010000031">
    <property type="protein sequence ID" value="KAL2865561.1"/>
    <property type="molecule type" value="Genomic_DNA"/>
</dbReference>
<dbReference type="SUPFAM" id="SSF52833">
    <property type="entry name" value="Thioredoxin-like"/>
    <property type="match status" value="1"/>
</dbReference>
<evidence type="ECO:0000256" key="4">
    <source>
        <dbReference type="ARBA" id="ARBA00023002"/>
    </source>
</evidence>
<evidence type="ECO:0000256" key="2">
    <source>
        <dbReference type="ARBA" id="ARBA00022559"/>
    </source>
</evidence>
<dbReference type="GeneID" id="98140239"/>
<evidence type="ECO:0000256" key="1">
    <source>
        <dbReference type="ARBA" id="ARBA00010505"/>
    </source>
</evidence>
<feature type="domain" description="Thioredoxin" evidence="7">
    <location>
        <begin position="29"/>
        <end position="182"/>
    </location>
</feature>
<dbReference type="InterPro" id="IPR036249">
    <property type="entry name" value="Thioredoxin-like_sf"/>
</dbReference>
<keyword evidence="2 6" id="KW-0575">Peroxidase</keyword>
<dbReference type="CDD" id="cd03013">
    <property type="entry name" value="PRX5_like"/>
    <property type="match status" value="1"/>
</dbReference>
<reference evidence="8 9" key="1">
    <citation type="submission" date="2024-07" db="EMBL/GenBank/DDBJ databases">
        <title>Section-level genome sequencing and comparative genomics of Aspergillus sections Usti and Cavernicolus.</title>
        <authorList>
            <consortium name="Lawrence Berkeley National Laboratory"/>
            <person name="Nybo J.L."/>
            <person name="Vesth T.C."/>
            <person name="Theobald S."/>
            <person name="Frisvad J.C."/>
            <person name="Larsen T.O."/>
            <person name="Kjaerboelling I."/>
            <person name="Rothschild-Mancinelli K."/>
            <person name="Lyhne E.K."/>
            <person name="Kogle M.E."/>
            <person name="Barry K."/>
            <person name="Clum A."/>
            <person name="Na H."/>
            <person name="Ledsgaard L."/>
            <person name="Lin J."/>
            <person name="Lipzen A."/>
            <person name="Kuo A."/>
            <person name="Riley R."/>
            <person name="Mondo S."/>
            <person name="Labutti K."/>
            <person name="Haridas S."/>
            <person name="Pangalinan J."/>
            <person name="Salamov A.A."/>
            <person name="Simmons B.A."/>
            <person name="Magnuson J.K."/>
            <person name="Chen J."/>
            <person name="Drula E."/>
            <person name="Henrissat B."/>
            <person name="Wiebenga A."/>
            <person name="Lubbers R.J."/>
            <person name="Gomes A.C."/>
            <person name="Macurrencykelacurrency M.R."/>
            <person name="Stajich J."/>
            <person name="Grigoriev I.V."/>
            <person name="Mortensen U.H."/>
            <person name="De Vries R.P."/>
            <person name="Baker S.E."/>
            <person name="Andersen M.R."/>
        </authorList>
    </citation>
    <scope>NUCLEOTIDE SEQUENCE [LARGE SCALE GENOMIC DNA]</scope>
    <source>
        <strain evidence="8 9">CBS 449.75</strain>
    </source>
</reference>
<proteinExistence type="inferred from homology"/>
<dbReference type="RefSeq" id="XP_070884540.1">
    <property type="nucleotide sequence ID" value="XM_071025167.1"/>
</dbReference>
<dbReference type="PROSITE" id="PS51352">
    <property type="entry name" value="THIOREDOXIN_2"/>
    <property type="match status" value="1"/>
</dbReference>
<accession>A0ABR4LM25</accession>
<dbReference type="PANTHER" id="PTHR10430:SF39">
    <property type="entry name" value="PEROXISOMAL MEMBRANE ASSOCIATED PROTEIN 20"/>
    <property type="match status" value="1"/>
</dbReference>
<organism evidence="8 9">
    <name type="scientific">Aspergillus lucknowensis</name>
    <dbReference type="NCBI Taxonomy" id="176173"/>
    <lineage>
        <taxon>Eukaryota</taxon>
        <taxon>Fungi</taxon>
        <taxon>Dikarya</taxon>
        <taxon>Ascomycota</taxon>
        <taxon>Pezizomycotina</taxon>
        <taxon>Eurotiomycetes</taxon>
        <taxon>Eurotiomycetidae</taxon>
        <taxon>Eurotiales</taxon>
        <taxon>Aspergillaceae</taxon>
        <taxon>Aspergillus</taxon>
        <taxon>Aspergillus subgen. Nidulantes</taxon>
    </lineage>
</organism>
<evidence type="ECO:0000256" key="6">
    <source>
        <dbReference type="RuleBase" id="RU366011"/>
    </source>
</evidence>
<sequence length="182" mass="19355">MFAPRRLTTSVSRALSQRALFHNTAAAFVRKGDSIPDLDVLVENSPGNRVNLAKELKGKGVIIGVPAAFSPACSSTHVPGYIKHPKLKESGQVFVVAVNDPFVAQAWGTSLDPDGKSGIRFLGDPTGKFTEALDVSFDSAAIFGNQRSKRYALLIEDGKVKEAFVEPDNTGVNVSAAENVLG</sequence>
<comment type="caution">
    <text evidence="8">The sequence shown here is derived from an EMBL/GenBank/DDBJ whole genome shotgun (WGS) entry which is preliminary data.</text>
</comment>
<dbReference type="Pfam" id="PF08534">
    <property type="entry name" value="Redoxin"/>
    <property type="match status" value="1"/>
</dbReference>
<keyword evidence="4 6" id="KW-0560">Oxidoreductase</keyword>
<evidence type="ECO:0000256" key="5">
    <source>
        <dbReference type="ARBA" id="ARBA00023284"/>
    </source>
</evidence>
<name>A0ABR4LM25_9EURO</name>
<keyword evidence="5 6" id="KW-0676">Redox-active center</keyword>